<evidence type="ECO:0000313" key="1">
    <source>
        <dbReference type="EMBL" id="KAK9010160.1"/>
    </source>
</evidence>
<protein>
    <submittedName>
        <fullName evidence="1">Uncharacterized protein</fullName>
    </submittedName>
</protein>
<sequence length="137" mass="15192">MYGTVYLGLLKLSQSRAGYGSHSFSIAAVITYCLAILEPTSSASCKDAKVSCKYSNRLTTNPQSGKQSVVGFNLLIIRDQELKDLSIKSCILITTITCSKKETANNSGVNQAKLQLRFEYKNRKWEEIVNFKVSPLD</sequence>
<dbReference type="EMBL" id="JBBPBN010000024">
    <property type="protein sequence ID" value="KAK9010160.1"/>
    <property type="molecule type" value="Genomic_DNA"/>
</dbReference>
<name>A0ABR2RBE6_9ROSI</name>
<evidence type="ECO:0000313" key="2">
    <source>
        <dbReference type="Proteomes" id="UP001396334"/>
    </source>
</evidence>
<keyword evidence="2" id="KW-1185">Reference proteome</keyword>
<organism evidence="1 2">
    <name type="scientific">Hibiscus sabdariffa</name>
    <name type="common">roselle</name>
    <dbReference type="NCBI Taxonomy" id="183260"/>
    <lineage>
        <taxon>Eukaryota</taxon>
        <taxon>Viridiplantae</taxon>
        <taxon>Streptophyta</taxon>
        <taxon>Embryophyta</taxon>
        <taxon>Tracheophyta</taxon>
        <taxon>Spermatophyta</taxon>
        <taxon>Magnoliopsida</taxon>
        <taxon>eudicotyledons</taxon>
        <taxon>Gunneridae</taxon>
        <taxon>Pentapetalae</taxon>
        <taxon>rosids</taxon>
        <taxon>malvids</taxon>
        <taxon>Malvales</taxon>
        <taxon>Malvaceae</taxon>
        <taxon>Malvoideae</taxon>
        <taxon>Hibiscus</taxon>
    </lineage>
</organism>
<reference evidence="1 2" key="1">
    <citation type="journal article" date="2024" name="G3 (Bethesda)">
        <title>Genome assembly of Hibiscus sabdariffa L. provides insights into metabolisms of medicinal natural products.</title>
        <authorList>
            <person name="Kim T."/>
        </authorList>
    </citation>
    <scope>NUCLEOTIDE SEQUENCE [LARGE SCALE GENOMIC DNA]</scope>
    <source>
        <strain evidence="1">TK-2024</strain>
        <tissue evidence="1">Old leaves</tissue>
    </source>
</reference>
<dbReference type="Proteomes" id="UP001396334">
    <property type="component" value="Unassembled WGS sequence"/>
</dbReference>
<accession>A0ABR2RBE6</accession>
<proteinExistence type="predicted"/>
<gene>
    <name evidence="1" type="ORF">V6N11_036674</name>
</gene>
<comment type="caution">
    <text evidence="1">The sequence shown here is derived from an EMBL/GenBank/DDBJ whole genome shotgun (WGS) entry which is preliminary data.</text>
</comment>